<proteinExistence type="predicted"/>
<keyword evidence="5" id="KW-1185">Reference proteome</keyword>
<evidence type="ECO:0000259" key="3">
    <source>
        <dbReference type="Pfam" id="PF20943"/>
    </source>
</evidence>
<organism evidence="4 5">
    <name type="scientific">Shewanella litorisediminis</name>
    <dbReference type="NCBI Taxonomy" id="1173586"/>
    <lineage>
        <taxon>Bacteria</taxon>
        <taxon>Pseudomonadati</taxon>
        <taxon>Pseudomonadota</taxon>
        <taxon>Gammaproteobacteria</taxon>
        <taxon>Alteromonadales</taxon>
        <taxon>Shewanellaceae</taxon>
        <taxon>Shewanella</taxon>
    </lineage>
</organism>
<evidence type="ECO:0000259" key="2">
    <source>
        <dbReference type="Pfam" id="PF16024"/>
    </source>
</evidence>
<sequence length="418" mass="44150">MMTHNKLAAAVLMSLMLSACQGESSSDNAEAMGVQVAQVSPLSAGDMGFSQVQGPVTQGLNTSRDDIQFVSPMSGEYHPRQLQQTQSVASNEYWFTVSGDALNQGIPLTISQGGAVIRLAPRADMSSGALFHAPAIEPNSLELSAPKGAQVPDLMRSMANADALASAGMNDDSSALLLSSAAPAGEYRLKARTAVDPRSQYLVNVKEKGSPLLLHLSAPMGLSLGQSLAGSLALDGLGQLNAANARLRQGAKELPLELTLENGSFSAAMPDGFMPESAAELSELLIDVHSQVDGVNVKRTIKTAFKHFVPSGRVLPETQVHWQGKTPVAVTFNLELAEAGRFALSAVLTGTDSSGREVAIHSSAAARWFDESGSLTLLLSRDLIEASGLEAPFQIRELELKDQGQMAILSFQDKALRL</sequence>
<name>A0ABX7G597_9GAMM</name>
<feature type="chain" id="PRO_5046877452" evidence="1">
    <location>
        <begin position="22"/>
        <end position="418"/>
    </location>
</feature>
<feature type="domain" description="DUF4785" evidence="3">
    <location>
        <begin position="324"/>
        <end position="417"/>
    </location>
</feature>
<dbReference type="InterPro" id="IPR048295">
    <property type="entry name" value="DUF4785_C"/>
</dbReference>
<protein>
    <submittedName>
        <fullName evidence="4">DUF4785 family protein</fullName>
    </submittedName>
</protein>
<dbReference type="PROSITE" id="PS51257">
    <property type="entry name" value="PROKAR_LIPOPROTEIN"/>
    <property type="match status" value="1"/>
</dbReference>
<dbReference type="Pfam" id="PF20943">
    <property type="entry name" value="DUF4785_3rd"/>
    <property type="match status" value="1"/>
</dbReference>
<dbReference type="EMBL" id="CP069213">
    <property type="protein sequence ID" value="QRH02418.1"/>
    <property type="molecule type" value="Genomic_DNA"/>
</dbReference>
<evidence type="ECO:0000313" key="5">
    <source>
        <dbReference type="Proteomes" id="UP000596252"/>
    </source>
</evidence>
<gene>
    <name evidence="4" type="ORF">JQC75_03045</name>
</gene>
<dbReference type="Pfam" id="PF16024">
    <property type="entry name" value="DUF4785_1st"/>
    <property type="match status" value="1"/>
</dbReference>
<dbReference type="InterPro" id="IPR031979">
    <property type="entry name" value="DUF4785_N"/>
</dbReference>
<feature type="domain" description="DUF4785" evidence="2">
    <location>
        <begin position="62"/>
        <end position="207"/>
    </location>
</feature>
<dbReference type="RefSeq" id="WP_203326029.1">
    <property type="nucleotide sequence ID" value="NZ_CP069213.1"/>
</dbReference>
<evidence type="ECO:0000313" key="4">
    <source>
        <dbReference type="EMBL" id="QRH02418.1"/>
    </source>
</evidence>
<dbReference type="Gene3D" id="2.60.40.3870">
    <property type="entry name" value="Uncharacterised protein PF16024, DUF4785"/>
    <property type="match status" value="1"/>
</dbReference>
<reference evidence="4 5" key="1">
    <citation type="journal article" date="2012" name="Antonie Van Leeuwenhoek">
        <title>Shewanella litorisediminis sp. nov., a gammaproteobacterium isolated from a tidal flat sediment.</title>
        <authorList>
            <person name="Lee M.H."/>
            <person name="Yoon J.H."/>
        </authorList>
    </citation>
    <scope>NUCLEOTIDE SEQUENCE [LARGE SCALE GENOMIC DNA]</scope>
    <source>
        <strain evidence="4 5">SMK1-12</strain>
    </source>
</reference>
<evidence type="ECO:0000256" key="1">
    <source>
        <dbReference type="SAM" id="SignalP"/>
    </source>
</evidence>
<feature type="signal peptide" evidence="1">
    <location>
        <begin position="1"/>
        <end position="21"/>
    </location>
</feature>
<keyword evidence="1" id="KW-0732">Signal</keyword>
<dbReference type="Gene3D" id="2.60.120.1370">
    <property type="match status" value="1"/>
</dbReference>
<dbReference type="Proteomes" id="UP000596252">
    <property type="component" value="Chromosome"/>
</dbReference>
<accession>A0ABX7G597</accession>